<proteinExistence type="predicted"/>
<dbReference type="AlphaFoldDB" id="L0I9T9"/>
<keyword evidence="1" id="KW-0175">Coiled coil</keyword>
<evidence type="ECO:0000313" key="3">
    <source>
        <dbReference type="EMBL" id="AGB14722.1"/>
    </source>
</evidence>
<dbReference type="OrthoDB" id="8127at2157"/>
<feature type="region of interest" description="Disordered" evidence="2">
    <location>
        <begin position="278"/>
        <end position="299"/>
    </location>
</feature>
<gene>
    <name evidence="3" type="ordered locus">Halru_0070</name>
</gene>
<dbReference type="eggNOG" id="arCOG02350">
    <property type="taxonomic scope" value="Archaea"/>
</dbReference>
<dbReference type="eggNOG" id="arCOG02333">
    <property type="taxonomic scope" value="Archaea"/>
</dbReference>
<dbReference type="GeneID" id="14377541"/>
<dbReference type="KEGG" id="hru:Halru_0070"/>
<evidence type="ECO:0008006" key="5">
    <source>
        <dbReference type="Google" id="ProtNLM"/>
    </source>
</evidence>
<protein>
    <recommendedName>
        <fullName evidence="5">PAS domain S-box</fullName>
    </recommendedName>
</protein>
<evidence type="ECO:0000256" key="1">
    <source>
        <dbReference type="SAM" id="Coils"/>
    </source>
</evidence>
<dbReference type="InterPro" id="IPR035965">
    <property type="entry name" value="PAS-like_dom_sf"/>
</dbReference>
<dbReference type="SUPFAM" id="SSF55785">
    <property type="entry name" value="PYP-like sensor domain (PAS domain)"/>
    <property type="match status" value="1"/>
</dbReference>
<reference evidence="3" key="1">
    <citation type="submission" date="2011-09" db="EMBL/GenBank/DDBJ databases">
        <title>Complete sequence of Halovivax ruber XH-70.</title>
        <authorList>
            <consortium name="US DOE Joint Genome Institute"/>
            <person name="Lucas S."/>
            <person name="Han J."/>
            <person name="Lapidus A."/>
            <person name="Cheng J.-F."/>
            <person name="Goodwin L."/>
            <person name="Pitluck S."/>
            <person name="Peters L."/>
            <person name="Mikhailova N."/>
            <person name="Davenport K."/>
            <person name="Detter J.C."/>
            <person name="Han C."/>
            <person name="Tapia R."/>
            <person name="Land M."/>
            <person name="Hauser L."/>
            <person name="Kyrpides N."/>
            <person name="Ivanova N."/>
            <person name="Pagani I."/>
            <person name="Sproer C."/>
            <person name="Anderson I."/>
            <person name="Woyke T."/>
        </authorList>
    </citation>
    <scope>NUCLEOTIDE SEQUENCE</scope>
    <source>
        <strain evidence="3">XH-70</strain>
    </source>
</reference>
<evidence type="ECO:0000256" key="2">
    <source>
        <dbReference type="SAM" id="MobiDB-lite"/>
    </source>
</evidence>
<accession>L0I9T9</accession>
<dbReference type="RefSeq" id="WP_015299425.1">
    <property type="nucleotide sequence ID" value="NC_019964.1"/>
</dbReference>
<feature type="coiled-coil region" evidence="1">
    <location>
        <begin position="147"/>
        <end position="202"/>
    </location>
</feature>
<sequence>MSDTRTVVYVAATIEAAESGASALESVADGLAVEPATTVEEVGYAAEMTDCVVFAETPTTAEGAAILDVIDAAAGTPLILFCERSFDPAMAHSTDGVDAYVRSDTPDAVAHLADEVAWLCSPGTETGVSVGEDDRHRRAAAHLGSAYERLTRRVAELATERDRFETAAGHLAGVADGLREERDWLGDECDQLREERDRFERAVSIVPQPVCLYTVESAGTATVRTVNDAFTATFGVDPDTARGAAVPDVVDAAGVEVDDERFRAALDPADAERNWVTGERPAAGPTVAPAGGGEASDGTTSADAIAGGEGGQSTLDGRYDGTDGVRAITVTVVPPATAGEGPGADTGLVACRDVTERRRAEEELAARSRRLESIAELVESDLQEPLNVARGYLEVAEETGDREHFAEIDDAHDALAETTAHLTRLVGRDAVVVERDRIDLHDLAREAWGGADTGDASLDLGPNARFEGQRDRLLAMVEELLSTASGAASTGDGADGADTGAAPVVAVGATDDGFYVAGRSAGDGGVGTATADMRSDRVERVAATHGWHVGVSESEEGAAVAFRGVVIEEVV</sequence>
<dbReference type="Proteomes" id="UP000010846">
    <property type="component" value="Chromosome"/>
</dbReference>
<dbReference type="Gene3D" id="3.30.450.20">
    <property type="entry name" value="PAS domain"/>
    <property type="match status" value="1"/>
</dbReference>
<organism evidence="3 4">
    <name type="scientific">Halovivax ruber (strain DSM 18193 / JCM 13892 / XH-70)</name>
    <dbReference type="NCBI Taxonomy" id="797302"/>
    <lineage>
        <taxon>Archaea</taxon>
        <taxon>Methanobacteriati</taxon>
        <taxon>Methanobacteriota</taxon>
        <taxon>Stenosarchaea group</taxon>
        <taxon>Halobacteria</taxon>
        <taxon>Halobacteriales</taxon>
        <taxon>Natrialbaceae</taxon>
        <taxon>Halovivax</taxon>
    </lineage>
</organism>
<evidence type="ECO:0000313" key="4">
    <source>
        <dbReference type="Proteomes" id="UP000010846"/>
    </source>
</evidence>
<dbReference type="EMBL" id="CP003050">
    <property type="protein sequence ID" value="AGB14722.1"/>
    <property type="molecule type" value="Genomic_DNA"/>
</dbReference>
<name>L0I9T9_HALRX</name>
<dbReference type="STRING" id="797302.Halru_0070"/>
<dbReference type="HOGENOM" id="CLU_387156_0_0_2"/>
<dbReference type="eggNOG" id="arCOG02385">
    <property type="taxonomic scope" value="Archaea"/>
</dbReference>
<keyword evidence="4" id="KW-1185">Reference proteome</keyword>